<reference evidence="1 2" key="1">
    <citation type="submission" date="2017-03" db="EMBL/GenBank/DDBJ databases">
        <authorList>
            <person name="Afonso C.L."/>
            <person name="Miller P.J."/>
            <person name="Scott M.A."/>
            <person name="Spackman E."/>
            <person name="Goraichik I."/>
            <person name="Dimitrov K.M."/>
            <person name="Suarez D.L."/>
            <person name="Swayne D.E."/>
        </authorList>
    </citation>
    <scope>NUCLEOTIDE SEQUENCE [LARGE SCALE GENOMIC DNA]</scope>
    <source>
        <strain evidence="1 2">CECT 7745</strain>
    </source>
</reference>
<gene>
    <name evidence="1" type="ORF">ROA7745_00484</name>
</gene>
<evidence type="ECO:0000313" key="1">
    <source>
        <dbReference type="EMBL" id="SMC10677.1"/>
    </source>
</evidence>
<dbReference type="AlphaFoldDB" id="A0A1X7BM37"/>
<protein>
    <submittedName>
        <fullName evidence="1">Uncharacterized protein</fullName>
    </submittedName>
</protein>
<accession>A0A1X7BM37</accession>
<dbReference type="RefSeq" id="WP_085798618.1">
    <property type="nucleotide sequence ID" value="NZ_FWXB01000001.1"/>
</dbReference>
<dbReference type="OrthoDB" id="8263000at2"/>
<dbReference type="EMBL" id="FWXB01000001">
    <property type="protein sequence ID" value="SMC10677.1"/>
    <property type="molecule type" value="Genomic_DNA"/>
</dbReference>
<proteinExistence type="predicted"/>
<evidence type="ECO:0000313" key="2">
    <source>
        <dbReference type="Proteomes" id="UP000193224"/>
    </source>
</evidence>
<name>A0A1X7BM37_9RHOB</name>
<sequence>MTSDLPPPLSFDALRDEAIPAAQRASGDIWTDYNIHDPGVTLLEQTCFALSEIAYRSDHAVRDLLTQPDGGFDPDALALSGPRQVLPGRPVTAHDLAAGLSASKAVERVFVHRAAARGLLDISVIPGPGVTDEAAIATVRDTFAQIRMVGTDANQITVIKRHMLALSGRIEINVFAKPDAIAAEIYHRINLALHGFEDDGIGGRTGATRDDVFNDPAAIWARVLAEPGNPTQIDLALAALQRIDGVESLQDLALTSVETGLSVPGNTRHGVVYEVRLPTSDQDTSLELSLNGHPVPLDPDAIAEEYGRVVAAHIARQGNQLDLHDFDVLAPGRPRHAPTTIDADATLPAIYRYRGLDTAKPYRQTINAHLGAIATPLSHLPNHYAALRTIDWSNPADIRRRIEMLDYLIALQGEEMPATSQSGVNHYRNPAARARWQVAWRESYLKQLPRMNFYQGTAHPEFGVLARLAHLTDLNAGDAETLADAGIALDLAATLPDPTVERRSLLLPYRPTDMLLERDADAEPLPAHKLRKLSPWLSETGTTPDLYRRAADPDAYLLARDRNSDWQLLLEPYEDADKFYACGSGRDREEMVVLGNRLCNSWQTLNRDCETISLIEDVELRSGMTDFRHASATALLTGWTARTTRRAFRSYVEDMILRVSPAHVNIRPLWLSQEAGQVLAPLVQAWRAGEEGAGGALRAAMTAIHDETAS</sequence>
<keyword evidence="2" id="KW-1185">Reference proteome</keyword>
<organism evidence="1 2">
    <name type="scientific">Roseovarius aestuarii</name>
    <dbReference type="NCBI Taxonomy" id="475083"/>
    <lineage>
        <taxon>Bacteria</taxon>
        <taxon>Pseudomonadati</taxon>
        <taxon>Pseudomonadota</taxon>
        <taxon>Alphaproteobacteria</taxon>
        <taxon>Rhodobacterales</taxon>
        <taxon>Roseobacteraceae</taxon>
        <taxon>Roseovarius</taxon>
    </lineage>
</organism>
<dbReference type="Proteomes" id="UP000193224">
    <property type="component" value="Unassembled WGS sequence"/>
</dbReference>